<dbReference type="PROSITE" id="PS51733">
    <property type="entry name" value="BPL_LPL_CATALYTIC"/>
    <property type="match status" value="1"/>
</dbReference>
<dbReference type="Gene3D" id="3.40.50.880">
    <property type="match status" value="1"/>
</dbReference>
<sequence length="655" mass="71502">MTPRPLNVLVYSGTGTTSESVRQCMHSLQRLLLPNYAVIPVSETVILNEPWAPSCALLVIPGGADLGYCRVLNGQGNRRIGEFVRRGGAYLGLCAGGYYGSSRCEFEVGNKPLELVGSRELGFYPGTCRGGAFRGFEYHSERGARAAVLTVATGAFKRPLPETFASYYNGGGVFVDVGEAEGRSVEVLASYVQDLDVDGGRGNAAVVLCHVGDGKALLSGPHPEFAPANLSPQPTIPGYDDLIDKLQEDDDKRLSFLKACLEKLGLELSAENAQAPALSTIHLSAMDNSRVSELLCAWAEVIEKEDGQEFITGETDRFCIQTDHDRLTLEDLRQSLDAADEHPPRESGIVDYTTLTKRVIAHEEALPTTDMTPRFSHELYYSSLRTFRMTEPGAEDWGSVLMNPKLISKLPTGFTFSAATQVAARGRGTNVWVAPPGGLMFSTIINHPVHLAASRPVVFIQYIAAVAVVEAIQSYGAGYENLPIKLKWPNDIYALDPTKPASSKSYVKIGGILSQCGYCDGSYQVVLGVGINALNPRPTASVSDLLPANARPLRLESLLARILTRLESIHAQFRRQGFSQALERRYYRHWLHTGQAISLEAEGGVKARVLGITTDWGMLKVEETDAEGRGTGKIWTLQSDENSFDFWKGLVRRKL</sequence>
<dbReference type="Proteomes" id="UP000030816">
    <property type="component" value="Unassembled WGS sequence"/>
</dbReference>
<dbReference type="SUPFAM" id="SSF55681">
    <property type="entry name" value="Class II aaRS and biotin synthetases"/>
    <property type="match status" value="1"/>
</dbReference>
<protein>
    <submittedName>
        <fullName evidence="4">Biotin--acetyl-CoA-carboxylase ligase</fullName>
    </submittedName>
</protein>
<dbReference type="NCBIfam" id="TIGR00121">
    <property type="entry name" value="birA_ligase"/>
    <property type="match status" value="1"/>
</dbReference>
<reference evidence="4 5" key="1">
    <citation type="journal article" date="2014" name="Proc. Natl. Acad. Sci. U.S.A.">
        <title>Trajectory and genomic determinants of fungal-pathogen speciation and host adaptation.</title>
        <authorList>
            <person name="Hu X."/>
            <person name="Xiao G."/>
            <person name="Zheng P."/>
            <person name="Shang Y."/>
            <person name="Su Y."/>
            <person name="Zhang X."/>
            <person name="Liu X."/>
            <person name="Zhan S."/>
            <person name="St Leger R.J."/>
            <person name="Wang C."/>
        </authorList>
    </citation>
    <scope>NUCLEOTIDE SEQUENCE [LARGE SCALE GENOMIC DNA]</scope>
    <source>
        <strain evidence="4 5">ARSEF 1941</strain>
    </source>
</reference>
<dbReference type="OrthoDB" id="10250105at2759"/>
<dbReference type="GO" id="GO:0005737">
    <property type="term" value="C:cytoplasm"/>
    <property type="evidence" value="ECO:0007669"/>
    <property type="project" value="TreeGrafter"/>
</dbReference>
<organism evidence="4 5">
    <name type="scientific">Metarhizium album (strain ARSEF 1941)</name>
    <dbReference type="NCBI Taxonomy" id="1081103"/>
    <lineage>
        <taxon>Eukaryota</taxon>
        <taxon>Fungi</taxon>
        <taxon>Dikarya</taxon>
        <taxon>Ascomycota</taxon>
        <taxon>Pezizomycotina</taxon>
        <taxon>Sordariomycetes</taxon>
        <taxon>Hypocreomycetidae</taxon>
        <taxon>Hypocreales</taxon>
        <taxon>Clavicipitaceae</taxon>
        <taxon>Metarhizium</taxon>
    </lineage>
</organism>
<dbReference type="GO" id="GO:0004077">
    <property type="term" value="F:biotin--[biotin carboxyl-carrier protein] ligase activity"/>
    <property type="evidence" value="ECO:0007669"/>
    <property type="project" value="InterPro"/>
</dbReference>
<dbReference type="SUPFAM" id="SSF52317">
    <property type="entry name" value="Class I glutamine amidotransferase-like"/>
    <property type="match status" value="1"/>
</dbReference>
<dbReference type="EMBL" id="AZHE01000001">
    <property type="protein sequence ID" value="KHO01610.1"/>
    <property type="molecule type" value="Genomic_DNA"/>
</dbReference>
<dbReference type="InterPro" id="IPR045864">
    <property type="entry name" value="aa-tRNA-synth_II/BPL/LPL"/>
</dbReference>
<evidence type="ECO:0000259" key="3">
    <source>
        <dbReference type="PROSITE" id="PS51733"/>
    </source>
</evidence>
<dbReference type="PANTHER" id="PTHR12835:SF5">
    <property type="entry name" value="BIOTIN--PROTEIN LIGASE"/>
    <property type="match status" value="1"/>
</dbReference>
<dbReference type="HOGENOM" id="CLU_006150_1_1_1"/>
<evidence type="ECO:0000256" key="1">
    <source>
        <dbReference type="ARBA" id="ARBA00009934"/>
    </source>
</evidence>
<evidence type="ECO:0000313" key="5">
    <source>
        <dbReference type="Proteomes" id="UP000030816"/>
    </source>
</evidence>
<gene>
    <name evidence="4" type="ORF">MAM_00611</name>
</gene>
<comment type="caution">
    <text evidence="4">The sequence shown here is derived from an EMBL/GenBank/DDBJ whole genome shotgun (WGS) entry which is preliminary data.</text>
</comment>
<dbReference type="Gene3D" id="3.30.930.10">
    <property type="entry name" value="Bira Bifunctional Protein, Domain 2"/>
    <property type="match status" value="1"/>
</dbReference>
<dbReference type="Pfam" id="PF03099">
    <property type="entry name" value="BPL_LplA_LipB"/>
    <property type="match status" value="1"/>
</dbReference>
<dbReference type="GeneID" id="63735066"/>
<dbReference type="STRING" id="1081103.A0A0B2X7X5"/>
<dbReference type="PANTHER" id="PTHR12835">
    <property type="entry name" value="BIOTIN PROTEIN LIGASE"/>
    <property type="match status" value="1"/>
</dbReference>
<accession>A0A0B2X7X5</accession>
<proteinExistence type="inferred from homology"/>
<name>A0A0B2X7X5_METAS</name>
<keyword evidence="2 4" id="KW-0436">Ligase</keyword>
<dbReference type="InterPro" id="IPR004408">
    <property type="entry name" value="Biotin_CoA_COase_ligase"/>
</dbReference>
<evidence type="ECO:0000256" key="2">
    <source>
        <dbReference type="ARBA" id="ARBA00022598"/>
    </source>
</evidence>
<comment type="similarity">
    <text evidence="1">Belongs to the biotin--protein ligase family.</text>
</comment>
<dbReference type="AlphaFoldDB" id="A0A0B2X7X5"/>
<dbReference type="Pfam" id="PF09825">
    <property type="entry name" value="BPL_N"/>
    <property type="match status" value="1"/>
</dbReference>
<feature type="domain" description="BPL/LPL catalytic" evidence="3">
    <location>
        <begin position="378"/>
        <end position="574"/>
    </location>
</feature>
<dbReference type="InterPro" id="IPR004143">
    <property type="entry name" value="BPL_LPL_catalytic"/>
</dbReference>
<evidence type="ECO:0000313" key="4">
    <source>
        <dbReference type="EMBL" id="KHO01610.1"/>
    </source>
</evidence>
<dbReference type="RefSeq" id="XP_040682675.1">
    <property type="nucleotide sequence ID" value="XM_040819410.1"/>
</dbReference>
<keyword evidence="5" id="KW-1185">Reference proteome</keyword>
<dbReference type="CDD" id="cd16442">
    <property type="entry name" value="BPL"/>
    <property type="match status" value="1"/>
</dbReference>
<dbReference type="InterPro" id="IPR029062">
    <property type="entry name" value="Class_I_gatase-like"/>
</dbReference>
<dbReference type="CDD" id="cd03144">
    <property type="entry name" value="GATase1_ScBLP_like"/>
    <property type="match status" value="1"/>
</dbReference>
<dbReference type="InterPro" id="IPR019197">
    <property type="entry name" value="Biotin-prot_ligase_N"/>
</dbReference>